<gene>
    <name evidence="2" type="ORF">MCOR_39256</name>
</gene>
<feature type="region of interest" description="Disordered" evidence="1">
    <location>
        <begin position="285"/>
        <end position="304"/>
    </location>
</feature>
<feature type="compositionally biased region" description="Low complexity" evidence="1">
    <location>
        <begin position="285"/>
        <end position="302"/>
    </location>
</feature>
<keyword evidence="3" id="KW-1185">Reference proteome</keyword>
<accession>A0A6J8DD58</accession>
<evidence type="ECO:0000256" key="1">
    <source>
        <dbReference type="SAM" id="MobiDB-lite"/>
    </source>
</evidence>
<name>A0A6J8DD58_MYTCO</name>
<dbReference type="OrthoDB" id="6157998at2759"/>
<dbReference type="Proteomes" id="UP000507470">
    <property type="component" value="Unassembled WGS sequence"/>
</dbReference>
<dbReference type="EMBL" id="CACVKT020007119">
    <property type="protein sequence ID" value="CAC5405581.1"/>
    <property type="molecule type" value="Genomic_DNA"/>
</dbReference>
<sequence>MDNTVESLLIKRYGLRAAFGRVPSLFTKNLKSLERLADQGQIAARMGFITTCYLQASGNLLDDLQSDTPNLDSAIQKVRDIFALSTKSLDQTARTGVFHHMIRRRATMDDTGLNELRDYANTIVTLPLIADGIFGSQFDAKMKEKTDRNKQLAELGKRIPTATITSESTFVKKPKFDRNFKIPKKNFGEFKSSGKQTPANKPWESITDDQWVLTTLQEGLKLEFQETPHLTGIKHISVNLHNFLEEVEDLIEKNAVEIVPQAAIHQVHVAKKTLVHRAFSKISSKSNKTTNKAKSTVSTKNNHLPCKSRSVQADSVAALHKKFRNKGFSRETRKLFRASWRSSTKQDYACKFKIFHSWCSEREKDPYAAT</sequence>
<evidence type="ECO:0000313" key="2">
    <source>
        <dbReference type="EMBL" id="CAC5405581.1"/>
    </source>
</evidence>
<reference evidence="2 3" key="1">
    <citation type="submission" date="2020-06" db="EMBL/GenBank/DDBJ databases">
        <authorList>
            <person name="Li R."/>
            <person name="Bekaert M."/>
        </authorList>
    </citation>
    <scope>NUCLEOTIDE SEQUENCE [LARGE SCALE GENOMIC DNA]</scope>
    <source>
        <strain evidence="3">wild</strain>
    </source>
</reference>
<organism evidence="2 3">
    <name type="scientific">Mytilus coruscus</name>
    <name type="common">Sea mussel</name>
    <dbReference type="NCBI Taxonomy" id="42192"/>
    <lineage>
        <taxon>Eukaryota</taxon>
        <taxon>Metazoa</taxon>
        <taxon>Spiralia</taxon>
        <taxon>Lophotrochozoa</taxon>
        <taxon>Mollusca</taxon>
        <taxon>Bivalvia</taxon>
        <taxon>Autobranchia</taxon>
        <taxon>Pteriomorphia</taxon>
        <taxon>Mytilida</taxon>
        <taxon>Mytiloidea</taxon>
        <taxon>Mytilidae</taxon>
        <taxon>Mytilinae</taxon>
        <taxon>Mytilus</taxon>
    </lineage>
</organism>
<dbReference type="AlphaFoldDB" id="A0A6J8DD58"/>
<evidence type="ECO:0000313" key="3">
    <source>
        <dbReference type="Proteomes" id="UP000507470"/>
    </source>
</evidence>
<protein>
    <submittedName>
        <fullName evidence="2">Uncharacterized protein</fullName>
    </submittedName>
</protein>
<proteinExistence type="predicted"/>